<comment type="similarity">
    <text evidence="3">Belongs to the BRAT1 family.</text>
</comment>
<dbReference type="EMBL" id="CADEBC010000551">
    <property type="protein sequence ID" value="CAB3251939.1"/>
    <property type="molecule type" value="Genomic_DNA"/>
</dbReference>
<comment type="caution">
    <text evidence="4">The sequence shown here is derived from an EMBL/GenBank/DDBJ whole genome shotgun (WGS) entry which is preliminary data.</text>
</comment>
<dbReference type="InterPro" id="IPR016024">
    <property type="entry name" value="ARM-type_fold"/>
</dbReference>
<proteinExistence type="inferred from homology"/>
<keyword evidence="6" id="KW-1185">Reference proteome</keyword>
<evidence type="ECO:0000313" key="6">
    <source>
        <dbReference type="Proteomes" id="UP000494106"/>
    </source>
</evidence>
<comment type="subcellular location">
    <subcellularLocation>
        <location evidence="1">Cytoplasm</location>
    </subcellularLocation>
</comment>
<dbReference type="Proteomes" id="UP000494106">
    <property type="component" value="Unassembled WGS sequence"/>
</dbReference>
<dbReference type="GO" id="GO:0005634">
    <property type="term" value="C:nucleus"/>
    <property type="evidence" value="ECO:0007669"/>
    <property type="project" value="TreeGrafter"/>
</dbReference>
<dbReference type="PANTHER" id="PTHR21331">
    <property type="entry name" value="BRCA1-ASSOCIATED ATM ACTIVATOR 1"/>
    <property type="match status" value="1"/>
</dbReference>
<evidence type="ECO:0000256" key="2">
    <source>
        <dbReference type="ARBA" id="ARBA00022490"/>
    </source>
</evidence>
<dbReference type="EMBL" id="CADEBD010000388">
    <property type="protein sequence ID" value="CAB3253123.1"/>
    <property type="molecule type" value="Genomic_DNA"/>
</dbReference>
<dbReference type="Proteomes" id="UP000494256">
    <property type="component" value="Unassembled WGS sequence"/>
</dbReference>
<dbReference type="OrthoDB" id="10057956at2759"/>
<dbReference type="GO" id="GO:0008283">
    <property type="term" value="P:cell population proliferation"/>
    <property type="evidence" value="ECO:0007669"/>
    <property type="project" value="InterPro"/>
</dbReference>
<organism evidence="4 6">
    <name type="scientific">Arctia plantaginis</name>
    <name type="common">Wood tiger moth</name>
    <name type="synonym">Phalaena plantaginis</name>
    <dbReference type="NCBI Taxonomy" id="874455"/>
    <lineage>
        <taxon>Eukaryota</taxon>
        <taxon>Metazoa</taxon>
        <taxon>Ecdysozoa</taxon>
        <taxon>Arthropoda</taxon>
        <taxon>Hexapoda</taxon>
        <taxon>Insecta</taxon>
        <taxon>Pterygota</taxon>
        <taxon>Neoptera</taxon>
        <taxon>Endopterygota</taxon>
        <taxon>Lepidoptera</taxon>
        <taxon>Glossata</taxon>
        <taxon>Ditrysia</taxon>
        <taxon>Noctuoidea</taxon>
        <taxon>Erebidae</taxon>
        <taxon>Arctiinae</taxon>
        <taxon>Arctia</taxon>
    </lineage>
</organism>
<dbReference type="GO" id="GO:0005737">
    <property type="term" value="C:cytoplasm"/>
    <property type="evidence" value="ECO:0007669"/>
    <property type="project" value="UniProtKB-SubCell"/>
</dbReference>
<evidence type="ECO:0000313" key="4">
    <source>
        <dbReference type="EMBL" id="CAB3251939.1"/>
    </source>
</evidence>
<dbReference type="InterPro" id="IPR038904">
    <property type="entry name" value="BRAT1"/>
</dbReference>
<dbReference type="InterPro" id="IPR011989">
    <property type="entry name" value="ARM-like"/>
</dbReference>
<sequence>MEGSGIQAKLKLLFAKIAEPNYVMDNYYVDGLINKLSNSSDPETSFLELPILSDLIIEGLNHAENAHNTVKVFLTRMLAVAVQREFHFAKIFSMQGIKIAAGFKEICGINVSPSIKVSYMEVALAITKHQSGISWILDTAIWKEIFKLCQHRSTVFIVRQTYKFMSEFLWAVNDVDDQVNLRLVLDALVQPLIQMDFLNRKPMTSEDEIDLCNAIEPSIQIFLSVVSKDQRIVNASVLISILIKEYKLVQHLVLAIDWIRSEKVLLVMKLSFWLMLGKTFLLKPRLPETIYSHDDFLEAMAINFNMIQSFIQRRNAIQLLEYCAAVTIIWSRICDKEPRIEVEEFKKQVYMKNQMLFLCLIPILAFVTYQKSQSHLQDTRISDYISRLLNSSCEHTTKAAYALRDLTLQLDPLPISIQSVKTIIYLKDHMDQEQGNLVFQALFYVLQDFDPVDIYGDVKPEEDFEESEGKIMVVTYVLDAILLLITECNVNWHESLEIICLYNIVSNILRKPNLTCKFVVKALNVITVTVKKFLQPNLSLLLELQPGTPIHELGKLIYTKIHDRNWEVRDTALELLHMVTDISYIKFPPFQKQIFDNNLINVAATIAFNDHEAYVRVSALKCVASASRIGILWEKLEQEYPDLQFRLLSLLRYNDEGIVRKEACNVLCDMYKNIKLTPSYKEILYEHMVSSALADFHWEVQISALKFWKIVYQSFLTDQGMLDGEFPPITFSKETRKIVKLDENEVQKRLLKTLDELAVIGCLTVFVKLLNNETEVGILDAAVSTALELYEILSKYKLHECLRCNEGEITSVEELISNIKEESDDDNNVDMVDAQNSDNVIEEILNSDDINLLSKIYERHMTLNANKPEMVLKPRIKLLKFASPYLFVNHVKDNDFRVIIEEKTRWNEGIRSVSSLLDDMLGIYEMNNEEVNSLDCY</sequence>
<dbReference type="AlphaFoldDB" id="A0A8S1B2G2"/>
<evidence type="ECO:0000256" key="1">
    <source>
        <dbReference type="ARBA" id="ARBA00004496"/>
    </source>
</evidence>
<accession>A0A8S1B2G2</accession>
<dbReference type="Gene3D" id="1.25.10.10">
    <property type="entry name" value="Leucine-rich Repeat Variant"/>
    <property type="match status" value="1"/>
</dbReference>
<gene>
    <name evidence="4" type="ORF">APLA_LOCUS13266</name>
    <name evidence="5" type="ORF">APLA_LOCUS14244</name>
</gene>
<dbReference type="SUPFAM" id="SSF48371">
    <property type="entry name" value="ARM repeat"/>
    <property type="match status" value="1"/>
</dbReference>
<evidence type="ECO:0008006" key="8">
    <source>
        <dbReference type="Google" id="ProtNLM"/>
    </source>
</evidence>
<evidence type="ECO:0000256" key="3">
    <source>
        <dbReference type="ARBA" id="ARBA00061308"/>
    </source>
</evidence>
<dbReference type="GO" id="GO:0006974">
    <property type="term" value="P:DNA damage response"/>
    <property type="evidence" value="ECO:0007669"/>
    <property type="project" value="InterPro"/>
</dbReference>
<evidence type="ECO:0000313" key="5">
    <source>
        <dbReference type="EMBL" id="CAB3253123.1"/>
    </source>
</evidence>
<protein>
    <recommendedName>
        <fullName evidence="8">BRCA1-associated ATM activator 1</fullName>
    </recommendedName>
</protein>
<keyword evidence="2" id="KW-0963">Cytoplasm</keyword>
<name>A0A8S1B2G2_ARCPL</name>
<dbReference type="PANTHER" id="PTHR21331:SF2">
    <property type="entry name" value="BRCA1-ASSOCIATED ATM ACTIVATOR 1"/>
    <property type="match status" value="1"/>
</dbReference>
<reference evidence="6 7" key="1">
    <citation type="submission" date="2020-04" db="EMBL/GenBank/DDBJ databases">
        <authorList>
            <person name="Wallbank WR R."/>
            <person name="Pardo Diaz C."/>
            <person name="Kozak K."/>
            <person name="Martin S."/>
            <person name="Jiggins C."/>
            <person name="Moest M."/>
            <person name="Warren A I."/>
            <person name="Byers J.R.P. K."/>
            <person name="Montejo-Kovacevich G."/>
            <person name="Yen C E."/>
        </authorList>
    </citation>
    <scope>NUCLEOTIDE SEQUENCE [LARGE SCALE GENOMIC DNA]</scope>
</reference>
<evidence type="ECO:0000313" key="7">
    <source>
        <dbReference type="Proteomes" id="UP000494256"/>
    </source>
</evidence>